<name>A0A1R3KS95_9ROSI</name>
<dbReference type="AlphaFoldDB" id="A0A1R3KS95"/>
<organism evidence="1 2">
    <name type="scientific">Corchorus olitorius</name>
    <dbReference type="NCBI Taxonomy" id="93759"/>
    <lineage>
        <taxon>Eukaryota</taxon>
        <taxon>Viridiplantae</taxon>
        <taxon>Streptophyta</taxon>
        <taxon>Embryophyta</taxon>
        <taxon>Tracheophyta</taxon>
        <taxon>Spermatophyta</taxon>
        <taxon>Magnoliopsida</taxon>
        <taxon>eudicotyledons</taxon>
        <taxon>Gunneridae</taxon>
        <taxon>Pentapetalae</taxon>
        <taxon>rosids</taxon>
        <taxon>malvids</taxon>
        <taxon>Malvales</taxon>
        <taxon>Malvaceae</taxon>
        <taxon>Grewioideae</taxon>
        <taxon>Apeibeae</taxon>
        <taxon>Corchorus</taxon>
    </lineage>
</organism>
<accession>A0A1R3KS95</accession>
<comment type="caution">
    <text evidence="1">The sequence shown here is derived from an EMBL/GenBank/DDBJ whole genome shotgun (WGS) entry which is preliminary data.</text>
</comment>
<protein>
    <submittedName>
        <fullName evidence="1">Uncharacterized protein</fullName>
    </submittedName>
</protein>
<dbReference type="EMBL" id="AWUE01012110">
    <property type="protein sequence ID" value="OMP09940.1"/>
    <property type="molecule type" value="Genomic_DNA"/>
</dbReference>
<gene>
    <name evidence="1" type="ORF">COLO4_04987</name>
</gene>
<evidence type="ECO:0000313" key="1">
    <source>
        <dbReference type="EMBL" id="OMP09940.1"/>
    </source>
</evidence>
<dbReference type="Proteomes" id="UP000187203">
    <property type="component" value="Unassembled WGS sequence"/>
</dbReference>
<keyword evidence="2" id="KW-1185">Reference proteome</keyword>
<evidence type="ECO:0000313" key="2">
    <source>
        <dbReference type="Proteomes" id="UP000187203"/>
    </source>
</evidence>
<proteinExistence type="predicted"/>
<reference evidence="2" key="1">
    <citation type="submission" date="2013-09" db="EMBL/GenBank/DDBJ databases">
        <title>Corchorus olitorius genome sequencing.</title>
        <authorList>
            <person name="Alam M."/>
            <person name="Haque M.S."/>
            <person name="Islam M.S."/>
            <person name="Emdad E.M."/>
            <person name="Islam M.M."/>
            <person name="Ahmed B."/>
            <person name="Halim A."/>
            <person name="Hossen Q.M.M."/>
            <person name="Hossain M.Z."/>
            <person name="Ahmed R."/>
            <person name="Khan M.M."/>
            <person name="Islam R."/>
            <person name="Rashid M.M."/>
            <person name="Khan S.A."/>
            <person name="Rahman M.S."/>
            <person name="Alam M."/>
            <person name="Yahiya A.S."/>
            <person name="Khan M.S."/>
            <person name="Azam M.S."/>
            <person name="Haque T."/>
            <person name="Lashkar M.Z.H."/>
            <person name="Akhand A.I."/>
            <person name="Morshed G."/>
            <person name="Roy S."/>
            <person name="Uddin K.S."/>
            <person name="Rabeya T."/>
            <person name="Hossain A.S."/>
            <person name="Chowdhury A."/>
            <person name="Snigdha A.R."/>
            <person name="Mortoza M.S."/>
            <person name="Matin S.A."/>
            <person name="Hoque S.M.E."/>
            <person name="Islam M.K."/>
            <person name="Roy D.K."/>
            <person name="Haider R."/>
            <person name="Moosa M.M."/>
            <person name="Elias S.M."/>
            <person name="Hasan A.M."/>
            <person name="Jahan S."/>
            <person name="Shafiuddin M."/>
            <person name="Mahmood N."/>
            <person name="Shommy N.S."/>
        </authorList>
    </citation>
    <scope>NUCLEOTIDE SEQUENCE [LARGE SCALE GENOMIC DNA]</scope>
    <source>
        <strain evidence="2">cv. O-4</strain>
    </source>
</reference>
<sequence>MANVAAKDLTSITFAKECHTRQALGNVFHDHPSALQDENIPWPFHTWGLDPIGAYSASFKNF</sequence>